<dbReference type="Proteomes" id="UP000799440">
    <property type="component" value="Unassembled WGS sequence"/>
</dbReference>
<dbReference type="EMBL" id="MU006576">
    <property type="protein sequence ID" value="KAF2746604.1"/>
    <property type="molecule type" value="Genomic_DNA"/>
</dbReference>
<evidence type="ECO:0000313" key="3">
    <source>
        <dbReference type="Proteomes" id="UP000799440"/>
    </source>
</evidence>
<dbReference type="AlphaFoldDB" id="A0A6A6VA78"/>
<sequence>MGVEQRGGLGGKDAGGKEGKEGSEGVGRKILNPTAPMFSPTAPMFSPTAKMFKPNLAGENEGDSPDVGERKEVEAEIEGYDADTEGGGRVKTGQGKEKGESKSDIGVGAQDEETKVCCRSFFLWGRRER</sequence>
<proteinExistence type="predicted"/>
<feature type="compositionally biased region" description="Gly residues" evidence="1">
    <location>
        <begin position="1"/>
        <end position="13"/>
    </location>
</feature>
<evidence type="ECO:0000313" key="2">
    <source>
        <dbReference type="EMBL" id="KAF2746604.1"/>
    </source>
</evidence>
<feature type="region of interest" description="Disordered" evidence="1">
    <location>
        <begin position="1"/>
        <end position="44"/>
    </location>
</feature>
<accession>A0A6A6VA78</accession>
<feature type="region of interest" description="Disordered" evidence="1">
    <location>
        <begin position="77"/>
        <end position="110"/>
    </location>
</feature>
<feature type="compositionally biased region" description="Basic and acidic residues" evidence="1">
    <location>
        <begin position="14"/>
        <end position="27"/>
    </location>
</feature>
<protein>
    <submittedName>
        <fullName evidence="2">Uncharacterized protein</fullName>
    </submittedName>
</protein>
<evidence type="ECO:0000256" key="1">
    <source>
        <dbReference type="SAM" id="MobiDB-lite"/>
    </source>
</evidence>
<feature type="compositionally biased region" description="Basic and acidic residues" evidence="1">
    <location>
        <begin position="94"/>
        <end position="103"/>
    </location>
</feature>
<gene>
    <name evidence="2" type="ORF">M011DRAFT_468308</name>
</gene>
<reference evidence="2" key="1">
    <citation type="journal article" date="2020" name="Stud. Mycol.">
        <title>101 Dothideomycetes genomes: a test case for predicting lifestyles and emergence of pathogens.</title>
        <authorList>
            <person name="Haridas S."/>
            <person name="Albert R."/>
            <person name="Binder M."/>
            <person name="Bloem J."/>
            <person name="Labutti K."/>
            <person name="Salamov A."/>
            <person name="Andreopoulos B."/>
            <person name="Baker S."/>
            <person name="Barry K."/>
            <person name="Bills G."/>
            <person name="Bluhm B."/>
            <person name="Cannon C."/>
            <person name="Castanera R."/>
            <person name="Culley D."/>
            <person name="Daum C."/>
            <person name="Ezra D."/>
            <person name="Gonzalez J."/>
            <person name="Henrissat B."/>
            <person name="Kuo A."/>
            <person name="Liang C."/>
            <person name="Lipzen A."/>
            <person name="Lutzoni F."/>
            <person name="Magnuson J."/>
            <person name="Mondo S."/>
            <person name="Nolan M."/>
            <person name="Ohm R."/>
            <person name="Pangilinan J."/>
            <person name="Park H.-J."/>
            <person name="Ramirez L."/>
            <person name="Alfaro M."/>
            <person name="Sun H."/>
            <person name="Tritt A."/>
            <person name="Yoshinaga Y."/>
            <person name="Zwiers L.-H."/>
            <person name="Turgeon B."/>
            <person name="Goodwin S."/>
            <person name="Spatafora J."/>
            <person name="Crous P."/>
            <person name="Grigoriev I."/>
        </authorList>
    </citation>
    <scope>NUCLEOTIDE SEQUENCE</scope>
    <source>
        <strain evidence="2">CBS 119925</strain>
    </source>
</reference>
<keyword evidence="3" id="KW-1185">Reference proteome</keyword>
<name>A0A6A6VA78_9PLEO</name>
<organism evidence="2 3">
    <name type="scientific">Sporormia fimetaria CBS 119925</name>
    <dbReference type="NCBI Taxonomy" id="1340428"/>
    <lineage>
        <taxon>Eukaryota</taxon>
        <taxon>Fungi</taxon>
        <taxon>Dikarya</taxon>
        <taxon>Ascomycota</taxon>
        <taxon>Pezizomycotina</taxon>
        <taxon>Dothideomycetes</taxon>
        <taxon>Pleosporomycetidae</taxon>
        <taxon>Pleosporales</taxon>
        <taxon>Sporormiaceae</taxon>
        <taxon>Sporormia</taxon>
    </lineage>
</organism>